<dbReference type="STRING" id="360807.ERS852392_03134"/>
<name>A0A0M6WSU2_9FIRM</name>
<organism evidence="1 2">
    <name type="scientific">Roseburia inulinivorans</name>
    <dbReference type="NCBI Taxonomy" id="360807"/>
    <lineage>
        <taxon>Bacteria</taxon>
        <taxon>Bacillati</taxon>
        <taxon>Bacillota</taxon>
        <taxon>Clostridia</taxon>
        <taxon>Lachnospirales</taxon>
        <taxon>Lachnospiraceae</taxon>
        <taxon>Roseburia</taxon>
    </lineage>
</organism>
<dbReference type="RefSeq" id="WP_055039949.1">
    <property type="nucleotide sequence ID" value="NZ_CVRS01000082.1"/>
</dbReference>
<dbReference type="EMBL" id="CVRS01000082">
    <property type="protein sequence ID" value="CRL40508.1"/>
    <property type="molecule type" value="Genomic_DNA"/>
</dbReference>
<dbReference type="AlphaFoldDB" id="A0A0M6WSU2"/>
<evidence type="ECO:0000313" key="2">
    <source>
        <dbReference type="Proteomes" id="UP000049828"/>
    </source>
</evidence>
<dbReference type="OrthoDB" id="2029395at2"/>
<protein>
    <submittedName>
        <fullName evidence="1">Uncharacterized protein</fullName>
    </submittedName>
</protein>
<dbReference type="Proteomes" id="UP000049828">
    <property type="component" value="Unassembled WGS sequence"/>
</dbReference>
<dbReference type="InterPro" id="IPR025233">
    <property type="entry name" value="DUF4176"/>
</dbReference>
<gene>
    <name evidence="1" type="ORF">RIL183_26391</name>
</gene>
<evidence type="ECO:0000313" key="1">
    <source>
        <dbReference type="EMBL" id="CRL40508.1"/>
    </source>
</evidence>
<keyword evidence="2" id="KW-1185">Reference proteome</keyword>
<accession>A0A0M6WSU2</accession>
<proteinExistence type="predicted"/>
<reference evidence="2" key="1">
    <citation type="submission" date="2015-05" db="EMBL/GenBank/DDBJ databases">
        <authorList>
            <consortium name="Pathogen Informatics"/>
        </authorList>
    </citation>
    <scope>NUCLEOTIDE SEQUENCE [LARGE SCALE GENOMIC DNA]</scope>
    <source>
        <strain evidence="2">L1-83</strain>
    </source>
</reference>
<sequence length="222" mass="26002">MRENIIQKRKISAAICEEWLERDKVLSGRQKDAIRQYVRMHTDKPEELYQIYHAMIRGENYKAETLEVLMEEGQPVIKIAGNEIRAAFEQLKDFVQKLILLTERTLPLGSVVEVDIRELKLETEKPVSSIKAVIVDRFMKKETEKQYVPYCGIIYPFGDSKKQLFFTEQAIHTVIHYGYTDRQEDAYVALIKREIIKKGYSSYSFAEAEDDKIRMLQSDINL</sequence>
<dbReference type="Pfam" id="PF13780">
    <property type="entry name" value="DUF4176"/>
    <property type="match status" value="1"/>
</dbReference>